<evidence type="ECO:0000313" key="2">
    <source>
        <dbReference type="Proteomes" id="UP001292094"/>
    </source>
</evidence>
<dbReference type="Proteomes" id="UP001292094">
    <property type="component" value="Unassembled WGS sequence"/>
</dbReference>
<accession>A0AAE1UBX3</accession>
<dbReference type="AlphaFoldDB" id="A0AAE1UBX3"/>
<keyword evidence="2" id="KW-1185">Reference proteome</keyword>
<dbReference type="EMBL" id="JAWZYT010001293">
    <property type="protein sequence ID" value="KAK4313535.1"/>
    <property type="molecule type" value="Genomic_DNA"/>
</dbReference>
<comment type="caution">
    <text evidence="1">The sequence shown here is derived from an EMBL/GenBank/DDBJ whole genome shotgun (WGS) entry which is preliminary data.</text>
</comment>
<organism evidence="1 2">
    <name type="scientific">Petrolisthes manimaculis</name>
    <dbReference type="NCBI Taxonomy" id="1843537"/>
    <lineage>
        <taxon>Eukaryota</taxon>
        <taxon>Metazoa</taxon>
        <taxon>Ecdysozoa</taxon>
        <taxon>Arthropoda</taxon>
        <taxon>Crustacea</taxon>
        <taxon>Multicrustacea</taxon>
        <taxon>Malacostraca</taxon>
        <taxon>Eumalacostraca</taxon>
        <taxon>Eucarida</taxon>
        <taxon>Decapoda</taxon>
        <taxon>Pleocyemata</taxon>
        <taxon>Anomura</taxon>
        <taxon>Galatheoidea</taxon>
        <taxon>Porcellanidae</taxon>
        <taxon>Petrolisthes</taxon>
    </lineage>
</organism>
<proteinExistence type="predicted"/>
<reference evidence="1" key="1">
    <citation type="submission" date="2023-11" db="EMBL/GenBank/DDBJ databases">
        <title>Genome assemblies of two species of porcelain crab, Petrolisthes cinctipes and Petrolisthes manimaculis (Anomura: Porcellanidae).</title>
        <authorList>
            <person name="Angst P."/>
        </authorList>
    </citation>
    <scope>NUCLEOTIDE SEQUENCE</scope>
    <source>
        <strain evidence="1">PB745_02</strain>
        <tissue evidence="1">Gill</tissue>
    </source>
</reference>
<protein>
    <submittedName>
        <fullName evidence="1">Uncharacterized protein</fullName>
    </submittedName>
</protein>
<evidence type="ECO:0000313" key="1">
    <source>
        <dbReference type="EMBL" id="KAK4313535.1"/>
    </source>
</evidence>
<gene>
    <name evidence="1" type="ORF">Pmani_015122</name>
</gene>
<name>A0AAE1UBX3_9EUCA</name>
<sequence>MSWYSIPPRAPKGLYSFTTPHSPTQYLATFNIPSLKSGYSSTPPPSLRRGNFLLFVFKCRWVGVTASQPATRTIGSSSVNSAFPGLMASQSVKHEGRYDTSYKQLGHS</sequence>